<protein>
    <submittedName>
        <fullName evidence="2">Uncharacterized protein</fullName>
    </submittedName>
</protein>
<evidence type="ECO:0000256" key="1">
    <source>
        <dbReference type="SAM" id="MobiDB-lite"/>
    </source>
</evidence>
<sequence>MFTSVCMRYSPKLSRPRYRSGGEDKNTVSEESSPATKTAPKAPIAPQKRRGSVYVGGVRAMSHEYNGEASASITGSAPT</sequence>
<dbReference type="Proteomes" id="UP000327013">
    <property type="component" value="Unassembled WGS sequence"/>
</dbReference>
<comment type="caution">
    <text evidence="2">The sequence shown here is derived from an EMBL/GenBank/DDBJ whole genome shotgun (WGS) entry which is preliminary data.</text>
</comment>
<dbReference type="EMBL" id="VIBQ01000014">
    <property type="protein sequence ID" value="KAB8349473.1"/>
    <property type="molecule type" value="Genomic_DNA"/>
</dbReference>
<proteinExistence type="predicted"/>
<keyword evidence="3" id="KW-1185">Reference proteome</keyword>
<evidence type="ECO:0000313" key="3">
    <source>
        <dbReference type="Proteomes" id="UP000327013"/>
    </source>
</evidence>
<accession>A0A5N6KVZ1</accession>
<evidence type="ECO:0000313" key="2">
    <source>
        <dbReference type="EMBL" id="KAB8349473.1"/>
    </source>
</evidence>
<organism evidence="2 3">
    <name type="scientific">Carpinus fangiana</name>
    <dbReference type="NCBI Taxonomy" id="176857"/>
    <lineage>
        <taxon>Eukaryota</taxon>
        <taxon>Viridiplantae</taxon>
        <taxon>Streptophyta</taxon>
        <taxon>Embryophyta</taxon>
        <taxon>Tracheophyta</taxon>
        <taxon>Spermatophyta</taxon>
        <taxon>Magnoliopsida</taxon>
        <taxon>eudicotyledons</taxon>
        <taxon>Gunneridae</taxon>
        <taxon>Pentapetalae</taxon>
        <taxon>rosids</taxon>
        <taxon>fabids</taxon>
        <taxon>Fagales</taxon>
        <taxon>Betulaceae</taxon>
        <taxon>Carpinus</taxon>
    </lineage>
</organism>
<gene>
    <name evidence="2" type="ORF">FH972_023500</name>
</gene>
<name>A0A5N6KVZ1_9ROSI</name>
<dbReference type="AlphaFoldDB" id="A0A5N6KVZ1"/>
<feature type="compositionally biased region" description="Low complexity" evidence="1">
    <location>
        <begin position="34"/>
        <end position="46"/>
    </location>
</feature>
<feature type="region of interest" description="Disordered" evidence="1">
    <location>
        <begin position="12"/>
        <end position="51"/>
    </location>
</feature>
<reference evidence="2 3" key="1">
    <citation type="submission" date="2019-06" db="EMBL/GenBank/DDBJ databases">
        <title>A chromosomal-level reference genome of Carpinus fangiana (Coryloideae, Betulaceae).</title>
        <authorList>
            <person name="Yang X."/>
            <person name="Wang Z."/>
            <person name="Zhang L."/>
            <person name="Hao G."/>
            <person name="Liu J."/>
            <person name="Yang Y."/>
        </authorList>
    </citation>
    <scope>NUCLEOTIDE SEQUENCE [LARGE SCALE GENOMIC DNA]</scope>
    <source>
        <strain evidence="2">Cfa_2016G</strain>
        <tissue evidence="2">Leaf</tissue>
    </source>
</reference>